<accession>A0AAD4ZY84</accession>
<sequence length="138" mass="15974">MVGVISQYTSLFFFWIRKRLVSTGFGGGEERRRRKKKRIYLRLQLLRIFSCSRSAKKTRLTHEEDDVSWCKRVKERSKRDSVQLYATMSVCSLDTTIDERDEMTVASGTVMEQPEEAVLETCEPELDCNAAELNIPVS</sequence>
<comment type="caution">
    <text evidence="1">The sequence shown here is derived from an EMBL/GenBank/DDBJ whole genome shotgun (WGS) entry which is preliminary data.</text>
</comment>
<keyword evidence="2" id="KW-1185">Reference proteome</keyword>
<evidence type="ECO:0000313" key="1">
    <source>
        <dbReference type="EMBL" id="KAI5356286.1"/>
    </source>
</evidence>
<proteinExistence type="predicted"/>
<dbReference type="Proteomes" id="UP001054821">
    <property type="component" value="Chromosome 1"/>
</dbReference>
<name>A0AAD4ZY84_PRUDU</name>
<protein>
    <submittedName>
        <fullName evidence="1">Uncharacterized protein</fullName>
    </submittedName>
</protein>
<reference evidence="1 2" key="1">
    <citation type="journal article" date="2022" name="G3 (Bethesda)">
        <title>Whole-genome sequence and methylome profiling of the almond [Prunus dulcis (Mill.) D.A. Webb] cultivar 'Nonpareil'.</title>
        <authorList>
            <person name="D'Amico-Willman K.M."/>
            <person name="Ouma W.Z."/>
            <person name="Meulia T."/>
            <person name="Sideli G.M."/>
            <person name="Gradziel T.M."/>
            <person name="Fresnedo-Ramirez J."/>
        </authorList>
    </citation>
    <scope>NUCLEOTIDE SEQUENCE [LARGE SCALE GENOMIC DNA]</scope>
    <source>
        <strain evidence="1">Clone GOH B32 T37-40</strain>
    </source>
</reference>
<organism evidence="1 2">
    <name type="scientific">Prunus dulcis</name>
    <name type="common">Almond</name>
    <name type="synonym">Amygdalus dulcis</name>
    <dbReference type="NCBI Taxonomy" id="3755"/>
    <lineage>
        <taxon>Eukaryota</taxon>
        <taxon>Viridiplantae</taxon>
        <taxon>Streptophyta</taxon>
        <taxon>Embryophyta</taxon>
        <taxon>Tracheophyta</taxon>
        <taxon>Spermatophyta</taxon>
        <taxon>Magnoliopsida</taxon>
        <taxon>eudicotyledons</taxon>
        <taxon>Gunneridae</taxon>
        <taxon>Pentapetalae</taxon>
        <taxon>rosids</taxon>
        <taxon>fabids</taxon>
        <taxon>Rosales</taxon>
        <taxon>Rosaceae</taxon>
        <taxon>Amygdaloideae</taxon>
        <taxon>Amygdaleae</taxon>
        <taxon>Prunus</taxon>
    </lineage>
</organism>
<dbReference type="AlphaFoldDB" id="A0AAD4ZY84"/>
<evidence type="ECO:0000313" key="2">
    <source>
        <dbReference type="Proteomes" id="UP001054821"/>
    </source>
</evidence>
<dbReference type="EMBL" id="JAJFAZ020000001">
    <property type="protein sequence ID" value="KAI5356286.1"/>
    <property type="molecule type" value="Genomic_DNA"/>
</dbReference>
<gene>
    <name evidence="1" type="ORF">L3X38_009181</name>
</gene>